<sequence length="317" mass="36122">MRSFHTSDYTNIHKLPRAKKHLATTWIRIRTSSAPLNRMSTGEMTGKTWRLGILKCRIKRTKSKKNSASSSRMLPDLDSRSDHHSMLLLVEIERWYLSLYQYLNKPLKHNATGYFSKSEIEQLEIKQLEEILTAGGKPHLRVKMISQARPGPKFLAKLVTQAKDGERLLHVLPQDEREHVKNRKLSEAYQRCPNAELDARDTLNWMIKSGHLASGLASCEDPCAVLLDSDKGFPKREDFSGIDFSFRPEYSRFMEAVTRSEEANPKQDFIEAVLQTRRDLWKAAQRDDSSSSCSSMSSFTSSESVEYPAVSGALHST</sequence>
<evidence type="ECO:0000313" key="3">
    <source>
        <dbReference type="Proteomes" id="UP000799324"/>
    </source>
</evidence>
<dbReference type="AlphaFoldDB" id="A0A6A6SXC9"/>
<dbReference type="OrthoDB" id="10662933at2759"/>
<feature type="compositionally biased region" description="Low complexity" evidence="1">
    <location>
        <begin position="290"/>
        <end position="304"/>
    </location>
</feature>
<proteinExistence type="predicted"/>
<gene>
    <name evidence="2" type="ORF">K491DRAFT_64435</name>
</gene>
<evidence type="ECO:0000256" key="1">
    <source>
        <dbReference type="SAM" id="MobiDB-lite"/>
    </source>
</evidence>
<feature type="region of interest" description="Disordered" evidence="1">
    <location>
        <begin position="284"/>
        <end position="317"/>
    </location>
</feature>
<accession>A0A6A6SXC9</accession>
<reference evidence="2" key="1">
    <citation type="journal article" date="2020" name="Stud. Mycol.">
        <title>101 Dothideomycetes genomes: a test case for predicting lifestyles and emergence of pathogens.</title>
        <authorList>
            <person name="Haridas S."/>
            <person name="Albert R."/>
            <person name="Binder M."/>
            <person name="Bloem J."/>
            <person name="Labutti K."/>
            <person name="Salamov A."/>
            <person name="Andreopoulos B."/>
            <person name="Baker S."/>
            <person name="Barry K."/>
            <person name="Bills G."/>
            <person name="Bluhm B."/>
            <person name="Cannon C."/>
            <person name="Castanera R."/>
            <person name="Culley D."/>
            <person name="Daum C."/>
            <person name="Ezra D."/>
            <person name="Gonzalez J."/>
            <person name="Henrissat B."/>
            <person name="Kuo A."/>
            <person name="Liang C."/>
            <person name="Lipzen A."/>
            <person name="Lutzoni F."/>
            <person name="Magnuson J."/>
            <person name="Mondo S."/>
            <person name="Nolan M."/>
            <person name="Ohm R."/>
            <person name="Pangilinan J."/>
            <person name="Park H.-J."/>
            <person name="Ramirez L."/>
            <person name="Alfaro M."/>
            <person name="Sun H."/>
            <person name="Tritt A."/>
            <person name="Yoshinaga Y."/>
            <person name="Zwiers L.-H."/>
            <person name="Turgeon B."/>
            <person name="Goodwin S."/>
            <person name="Spatafora J."/>
            <person name="Crous P."/>
            <person name="Grigoriev I."/>
        </authorList>
    </citation>
    <scope>NUCLEOTIDE SEQUENCE</scope>
    <source>
        <strain evidence="2">CBS 122681</strain>
    </source>
</reference>
<keyword evidence="3" id="KW-1185">Reference proteome</keyword>
<name>A0A6A6SXC9_9PLEO</name>
<dbReference type="Proteomes" id="UP000799324">
    <property type="component" value="Unassembled WGS sequence"/>
</dbReference>
<dbReference type="EMBL" id="MU004407">
    <property type="protein sequence ID" value="KAF2652220.1"/>
    <property type="molecule type" value="Genomic_DNA"/>
</dbReference>
<evidence type="ECO:0000313" key="2">
    <source>
        <dbReference type="EMBL" id="KAF2652220.1"/>
    </source>
</evidence>
<protein>
    <submittedName>
        <fullName evidence="2">Uncharacterized protein</fullName>
    </submittedName>
</protein>
<organism evidence="2 3">
    <name type="scientific">Lophiostoma macrostomum CBS 122681</name>
    <dbReference type="NCBI Taxonomy" id="1314788"/>
    <lineage>
        <taxon>Eukaryota</taxon>
        <taxon>Fungi</taxon>
        <taxon>Dikarya</taxon>
        <taxon>Ascomycota</taxon>
        <taxon>Pezizomycotina</taxon>
        <taxon>Dothideomycetes</taxon>
        <taxon>Pleosporomycetidae</taxon>
        <taxon>Pleosporales</taxon>
        <taxon>Lophiostomataceae</taxon>
        <taxon>Lophiostoma</taxon>
    </lineage>
</organism>